<feature type="transmembrane region" description="Helical" evidence="2">
    <location>
        <begin position="21"/>
        <end position="39"/>
    </location>
</feature>
<reference evidence="4" key="1">
    <citation type="journal article" date="2019" name="Int. J. Syst. Evol. Microbiol.">
        <title>The Global Catalogue of Microorganisms (GCM) 10K type strain sequencing project: providing services to taxonomists for standard genome sequencing and annotation.</title>
        <authorList>
            <consortium name="The Broad Institute Genomics Platform"/>
            <consortium name="The Broad Institute Genome Sequencing Center for Infectious Disease"/>
            <person name="Wu L."/>
            <person name="Ma J."/>
        </authorList>
    </citation>
    <scope>NUCLEOTIDE SEQUENCE [LARGE SCALE GENOMIC DNA]</scope>
    <source>
        <strain evidence="4">JCM 9458</strain>
    </source>
</reference>
<keyword evidence="4" id="KW-1185">Reference proteome</keyword>
<keyword evidence="2" id="KW-1133">Transmembrane helix</keyword>
<protein>
    <submittedName>
        <fullName evidence="3">DUF3533 domain-containing protein</fullName>
    </submittedName>
</protein>
<feature type="transmembrane region" description="Helical" evidence="2">
    <location>
        <begin position="176"/>
        <end position="197"/>
    </location>
</feature>
<sequence>MRPDGGHPITSARQFRRIASAVALIGVVVQLVLTSYYLGVAHAPKPHRLPVGLIATDAQAAELQKELNSGGSYRVTRYDSAADLVTAAKRRDVYGGLDLSGAAPHLYLATAAGPAAATALKTTYSAVLQQQTAASVAKLAAAGDPVPVATVEALTSPGAVTDVTPLPADDRNGGSLGMLVQALALGGTVASLGLGRLIPRARRSWRRGVGHLTTLIVYALGSAAIVLWSMSWFGVGADADHSTLFWAFGLVSLAITGSTAGLVALIGPAGAAAGFFYFAIGTVISGASIPPEFLPTWGRQLGQALPTGAGTQLVRDSLYFPDAPLGHPLLVLGLYAGLGALAILVTNILPNRSNRTAELPMPGTQPSTPGEDPTRT</sequence>
<proteinExistence type="predicted"/>
<accession>A0ABP6SQ54</accession>
<feature type="transmembrane region" description="Helical" evidence="2">
    <location>
        <begin position="272"/>
        <end position="289"/>
    </location>
</feature>
<feature type="transmembrane region" description="Helical" evidence="2">
    <location>
        <begin position="245"/>
        <end position="265"/>
    </location>
</feature>
<feature type="transmembrane region" description="Helical" evidence="2">
    <location>
        <begin position="329"/>
        <end position="349"/>
    </location>
</feature>
<keyword evidence="2" id="KW-0812">Transmembrane</keyword>
<evidence type="ECO:0000256" key="1">
    <source>
        <dbReference type="SAM" id="MobiDB-lite"/>
    </source>
</evidence>
<gene>
    <name evidence="3" type="ORF">GCM10020369_02660</name>
</gene>
<evidence type="ECO:0000313" key="4">
    <source>
        <dbReference type="Proteomes" id="UP001501676"/>
    </source>
</evidence>
<evidence type="ECO:0000256" key="2">
    <source>
        <dbReference type="SAM" id="Phobius"/>
    </source>
</evidence>
<dbReference type="Proteomes" id="UP001501676">
    <property type="component" value="Unassembled WGS sequence"/>
</dbReference>
<dbReference type="EMBL" id="BAAAYN010000002">
    <property type="protein sequence ID" value="GAA3382113.1"/>
    <property type="molecule type" value="Genomic_DNA"/>
</dbReference>
<evidence type="ECO:0000313" key="3">
    <source>
        <dbReference type="EMBL" id="GAA3382113.1"/>
    </source>
</evidence>
<keyword evidence="2" id="KW-0472">Membrane</keyword>
<dbReference type="RefSeq" id="WP_345726053.1">
    <property type="nucleotide sequence ID" value="NZ_BAAAYN010000002.1"/>
</dbReference>
<comment type="caution">
    <text evidence="3">The sequence shown here is derived from an EMBL/GenBank/DDBJ whole genome shotgun (WGS) entry which is preliminary data.</text>
</comment>
<feature type="transmembrane region" description="Helical" evidence="2">
    <location>
        <begin position="209"/>
        <end position="233"/>
    </location>
</feature>
<feature type="region of interest" description="Disordered" evidence="1">
    <location>
        <begin position="355"/>
        <end position="376"/>
    </location>
</feature>
<organism evidence="3 4">
    <name type="scientific">Cryptosporangium minutisporangium</name>
    <dbReference type="NCBI Taxonomy" id="113569"/>
    <lineage>
        <taxon>Bacteria</taxon>
        <taxon>Bacillati</taxon>
        <taxon>Actinomycetota</taxon>
        <taxon>Actinomycetes</taxon>
        <taxon>Cryptosporangiales</taxon>
        <taxon>Cryptosporangiaceae</taxon>
        <taxon>Cryptosporangium</taxon>
    </lineage>
</organism>
<name>A0ABP6SQ54_9ACTN</name>